<organism evidence="3">
    <name type="scientific">Phaeodactylum tricornutum</name>
    <name type="common">Diatom</name>
    <dbReference type="NCBI Taxonomy" id="2850"/>
    <lineage>
        <taxon>Eukaryota</taxon>
        <taxon>Sar</taxon>
        <taxon>Stramenopiles</taxon>
        <taxon>Ochrophyta</taxon>
        <taxon>Bacillariophyta</taxon>
        <taxon>Bacillariophyceae</taxon>
        <taxon>Bacillariophycidae</taxon>
        <taxon>Naviculales</taxon>
        <taxon>Phaeodactylaceae</taxon>
        <taxon>Phaeodactylum</taxon>
    </lineage>
</organism>
<keyword evidence="2" id="KW-0812">Transmembrane</keyword>
<dbReference type="Proteomes" id="UP000836788">
    <property type="component" value="Chromosome 12"/>
</dbReference>
<dbReference type="AlphaFoldDB" id="A0A8J9T1G9"/>
<evidence type="ECO:0000256" key="2">
    <source>
        <dbReference type="SAM" id="Phobius"/>
    </source>
</evidence>
<feature type="transmembrane region" description="Helical" evidence="2">
    <location>
        <begin position="377"/>
        <end position="396"/>
    </location>
</feature>
<reference evidence="3" key="1">
    <citation type="submission" date="2022-02" db="EMBL/GenBank/DDBJ databases">
        <authorList>
            <person name="Giguere J D."/>
        </authorList>
    </citation>
    <scope>NUCLEOTIDE SEQUENCE</scope>
    <source>
        <strain evidence="3">CCAP 1055/1</strain>
    </source>
</reference>
<keyword evidence="2" id="KW-1133">Transmembrane helix</keyword>
<evidence type="ECO:0000256" key="1">
    <source>
        <dbReference type="SAM" id="MobiDB-lite"/>
    </source>
</evidence>
<name>A0A8J9T1G9_PHATR</name>
<keyword evidence="2" id="KW-0472">Membrane</keyword>
<feature type="compositionally biased region" description="Low complexity" evidence="1">
    <location>
        <begin position="1"/>
        <end position="11"/>
    </location>
</feature>
<feature type="region of interest" description="Disordered" evidence="1">
    <location>
        <begin position="1"/>
        <end position="30"/>
    </location>
</feature>
<evidence type="ECO:0000313" key="3">
    <source>
        <dbReference type="EMBL" id="CAG9279929.1"/>
    </source>
</evidence>
<sequence length="403" mass="45216">MRRSGSSSSMLRPKRSIDEGEESPSLSSPLTVTILSTQELSHYSTERYYMLSEIEEHGDSTQFLCDFDDDSATQETEELSVDSFGAHKETHPPFRLPAFAMLYFLWRPEMMTDAQHFAESVILPTVQKLQEHVQINNSADELKHSSGIFAPLPKLTIETDLDKLRREKGLKPTPEVSDNDDLEKTIRLYVVVDRLQHSDDVDDMSDFFQRQAALAEQLTRQIASNEILRTSCEGVTVGISNNTRSAPGLEACMNAIMFGAKNRRQHATGSKSMVGILAAEPGDLLGVEPEDEPEAAQGVWQRRICAEWSGQGNLQSFSKRAHRAWGVRNRLPLWAIAEGPEIRKRVSRRRPTTFKAPDPHAIAGAEKGVINQQTDEFLLNVVAVFAILGYLLFHLGSDMRLYD</sequence>
<accession>A0A8J9T1G9</accession>
<gene>
    <name evidence="3" type="ORF">PTTT1_LOCUS11655</name>
</gene>
<protein>
    <submittedName>
        <fullName evidence="3">Uncharacterized protein</fullName>
    </submittedName>
</protein>
<dbReference type="EMBL" id="OU594953">
    <property type="protein sequence ID" value="CAG9279929.1"/>
    <property type="molecule type" value="Genomic_DNA"/>
</dbReference>
<proteinExistence type="predicted"/>